<dbReference type="AlphaFoldDB" id="A0A937D2G4"/>
<name>A0A937D2G4_9BURK</name>
<dbReference type="PANTHER" id="PTHR34818:SF1">
    <property type="entry name" value="PROTEIN BLI-3"/>
    <property type="match status" value="1"/>
</dbReference>
<evidence type="ECO:0000313" key="3">
    <source>
        <dbReference type="Proteomes" id="UP000613011"/>
    </source>
</evidence>
<comment type="caution">
    <text evidence="2">The sequence shown here is derived from an EMBL/GenBank/DDBJ whole genome shotgun (WGS) entry which is preliminary data.</text>
</comment>
<dbReference type="InterPro" id="IPR052917">
    <property type="entry name" value="Stress-Dev_Protein"/>
</dbReference>
<keyword evidence="3" id="KW-1185">Reference proteome</keyword>
<feature type="domain" description="General stress protein FMN-binding split barrel" evidence="1">
    <location>
        <begin position="12"/>
        <end position="157"/>
    </location>
</feature>
<dbReference type="Gene3D" id="2.30.110.10">
    <property type="entry name" value="Electron Transport, Fmn-binding Protein, Chain A"/>
    <property type="match status" value="1"/>
</dbReference>
<sequence>MSTTTLEERLDYKHLWSLIKDMRFGMLAHRHADGGLHAHPLTTQNKSLDEGVLYFFVSRATEVGRRLQADGDVNVSYSDPQKDHYVSIAGKATINNDRAKKERLFNMMTKAWFPQGVDDPNLELVEVRITHAEFWDVKESKTKQLVKMASAAMTGQPPRMGEHKEVHFS</sequence>
<reference evidence="2" key="1">
    <citation type="submission" date="2021-01" db="EMBL/GenBank/DDBJ databases">
        <title>Ramlibacter sp. strain AW1 16S ribosomal RNA gene Genome sequencing and assembly.</title>
        <authorList>
            <person name="Kang M."/>
        </authorList>
    </citation>
    <scope>NUCLEOTIDE SEQUENCE</scope>
    <source>
        <strain evidence="2">AW1</strain>
    </source>
</reference>
<accession>A0A937D2G4</accession>
<gene>
    <name evidence="2" type="ORF">JI739_05090</name>
</gene>
<proteinExistence type="predicted"/>
<dbReference type="SUPFAM" id="SSF50475">
    <property type="entry name" value="FMN-binding split barrel"/>
    <property type="match status" value="1"/>
</dbReference>
<dbReference type="RefSeq" id="WP_201682729.1">
    <property type="nucleotide sequence ID" value="NZ_JAEQNA010000001.1"/>
</dbReference>
<dbReference type="InterPro" id="IPR038725">
    <property type="entry name" value="YdaG_split_barrel_FMN-bd"/>
</dbReference>
<dbReference type="PANTHER" id="PTHR34818">
    <property type="entry name" value="PROTEIN BLI-3"/>
    <property type="match status" value="1"/>
</dbReference>
<organism evidence="2 3">
    <name type="scientific">Ramlibacter aurantiacus</name>
    <dbReference type="NCBI Taxonomy" id="2801330"/>
    <lineage>
        <taxon>Bacteria</taxon>
        <taxon>Pseudomonadati</taxon>
        <taxon>Pseudomonadota</taxon>
        <taxon>Betaproteobacteria</taxon>
        <taxon>Burkholderiales</taxon>
        <taxon>Comamonadaceae</taxon>
        <taxon>Ramlibacter</taxon>
    </lineage>
</organism>
<protein>
    <submittedName>
        <fullName evidence="2">Pyridoxamine 5'-phosphate oxidase family protein</fullName>
    </submittedName>
</protein>
<evidence type="ECO:0000313" key="2">
    <source>
        <dbReference type="EMBL" id="MBL0419720.1"/>
    </source>
</evidence>
<dbReference type="Proteomes" id="UP000613011">
    <property type="component" value="Unassembled WGS sequence"/>
</dbReference>
<evidence type="ECO:0000259" key="1">
    <source>
        <dbReference type="Pfam" id="PF16242"/>
    </source>
</evidence>
<dbReference type="EMBL" id="JAEQNA010000001">
    <property type="protein sequence ID" value="MBL0419720.1"/>
    <property type="molecule type" value="Genomic_DNA"/>
</dbReference>
<dbReference type="InterPro" id="IPR012349">
    <property type="entry name" value="Split_barrel_FMN-bd"/>
</dbReference>
<dbReference type="Pfam" id="PF16242">
    <property type="entry name" value="Pyrid_ox_like"/>
    <property type="match status" value="1"/>
</dbReference>